<reference evidence="1 2" key="1">
    <citation type="journal article" date="2015" name="Genome Announc.">
        <title>Expanding the biotechnology potential of lactobacilli through comparative genomics of 213 strains and associated genera.</title>
        <authorList>
            <person name="Sun Z."/>
            <person name="Harris H.M."/>
            <person name="McCann A."/>
            <person name="Guo C."/>
            <person name="Argimon S."/>
            <person name="Zhang W."/>
            <person name="Yang X."/>
            <person name="Jeffery I.B."/>
            <person name="Cooney J.C."/>
            <person name="Kagawa T.F."/>
            <person name="Liu W."/>
            <person name="Song Y."/>
            <person name="Salvetti E."/>
            <person name="Wrobel A."/>
            <person name="Rasinkangas P."/>
            <person name="Parkhill J."/>
            <person name="Rea M.C."/>
            <person name="O'Sullivan O."/>
            <person name="Ritari J."/>
            <person name="Douillard F.P."/>
            <person name="Paul Ross R."/>
            <person name="Yang R."/>
            <person name="Briner A.E."/>
            <person name="Felis G.E."/>
            <person name="de Vos W.M."/>
            <person name="Barrangou R."/>
            <person name="Klaenhammer T.R."/>
            <person name="Caufield P.W."/>
            <person name="Cui Y."/>
            <person name="Zhang H."/>
            <person name="O'Toole P.W."/>
        </authorList>
    </citation>
    <scope>NUCLEOTIDE SEQUENCE [LARGE SCALE GENOMIC DNA]</scope>
    <source>
        <strain evidence="1 2">DSM 22467</strain>
    </source>
</reference>
<dbReference type="AlphaFoldDB" id="A0A0R2LNY3"/>
<dbReference type="Proteomes" id="UP000051906">
    <property type="component" value="Unassembled WGS sequence"/>
</dbReference>
<dbReference type="PATRIC" id="fig|616990.3.peg.266"/>
<evidence type="ECO:0008006" key="3">
    <source>
        <dbReference type="Google" id="ProtNLM"/>
    </source>
</evidence>
<evidence type="ECO:0000313" key="2">
    <source>
        <dbReference type="Proteomes" id="UP000051906"/>
    </source>
</evidence>
<organism evidence="1 2">
    <name type="scientific">Levilactobacillus paucivorans</name>
    <dbReference type="NCBI Taxonomy" id="616990"/>
    <lineage>
        <taxon>Bacteria</taxon>
        <taxon>Bacillati</taxon>
        <taxon>Bacillota</taxon>
        <taxon>Bacilli</taxon>
        <taxon>Lactobacillales</taxon>
        <taxon>Lactobacillaceae</taxon>
        <taxon>Levilactobacillus</taxon>
    </lineage>
</organism>
<dbReference type="InterPro" id="IPR036388">
    <property type="entry name" value="WH-like_DNA-bd_sf"/>
</dbReference>
<accession>A0A0R2LNY3</accession>
<proteinExistence type="predicted"/>
<name>A0A0R2LNY3_9LACO</name>
<dbReference type="Gene3D" id="1.10.10.10">
    <property type="entry name" value="Winged helix-like DNA-binding domain superfamily/Winged helix DNA-binding domain"/>
    <property type="match status" value="1"/>
</dbReference>
<gene>
    <name evidence="1" type="ORF">IV54_GL000244</name>
</gene>
<keyword evidence="2" id="KW-1185">Reference proteome</keyword>
<evidence type="ECO:0000313" key="1">
    <source>
        <dbReference type="EMBL" id="KRO03428.1"/>
    </source>
</evidence>
<protein>
    <recommendedName>
        <fullName evidence="3">HTH marR-type domain-containing protein</fullName>
    </recommendedName>
</protein>
<dbReference type="InterPro" id="IPR036390">
    <property type="entry name" value="WH_DNA-bd_sf"/>
</dbReference>
<comment type="caution">
    <text evidence="1">The sequence shown here is derived from an EMBL/GenBank/DDBJ whole genome shotgun (WGS) entry which is preliminary data.</text>
</comment>
<dbReference type="EMBL" id="JQCA01000096">
    <property type="protein sequence ID" value="KRO03428.1"/>
    <property type="molecule type" value="Genomic_DNA"/>
</dbReference>
<sequence length="87" mass="9843">MGMEFAFKNGIRGFSQRLHEVIDQLDDTDLGLLQVLLDIAVNPDQEITFKAIGEQLAVTPKELDHILMRLEHFGLITWQADPVQVAK</sequence>
<dbReference type="SUPFAM" id="SSF46785">
    <property type="entry name" value="Winged helix' DNA-binding domain"/>
    <property type="match status" value="1"/>
</dbReference>